<sequence length="231" mass="23795">MKTPSKGLKTTVRAQSTLPAVAVALVLLTVVTALGLGMADAAIAGADRTPDERRTAAATAALLVDADGPLADRANVLNRSRVAAFDEAALRAAVPPAREYAVSVELAGESLARSGDPVGGTTIRRLVLVERSGRETLSPDGSTVTLPRRTDGATVTIAPTGGATVRTVRAGDRVLLHNDSGLRGTFAVELVPYEPTRLRFETVGALSDGDVTVTYDAPQATKATLVVTVDG</sequence>
<dbReference type="Pfam" id="PF23924">
    <property type="entry name" value="DUF7263"/>
    <property type="match status" value="1"/>
</dbReference>
<dbReference type="OrthoDB" id="270259at2157"/>
<comment type="caution">
    <text evidence="1">The sequence shown here is derived from an EMBL/GenBank/DDBJ whole genome shotgun (WGS) entry which is preliminary data.</text>
</comment>
<dbReference type="InterPro" id="IPR055687">
    <property type="entry name" value="DUF7263"/>
</dbReference>
<accession>A0A8J7Y363</accession>
<dbReference type="AlphaFoldDB" id="A0A8J7Y363"/>
<gene>
    <name evidence="1" type="ORF">KTS45_06655</name>
</gene>
<keyword evidence="2" id="KW-1185">Reference proteome</keyword>
<evidence type="ECO:0000313" key="1">
    <source>
        <dbReference type="EMBL" id="MBV0923880.1"/>
    </source>
</evidence>
<dbReference type="RefSeq" id="WP_162316979.1">
    <property type="nucleotide sequence ID" value="NZ_JAHQXF010000001.1"/>
</dbReference>
<organism evidence="1 2">
    <name type="scientific">Haloarcula limicola</name>
    <dbReference type="NCBI Taxonomy" id="1429915"/>
    <lineage>
        <taxon>Archaea</taxon>
        <taxon>Methanobacteriati</taxon>
        <taxon>Methanobacteriota</taxon>
        <taxon>Stenosarchaea group</taxon>
        <taxon>Halobacteria</taxon>
        <taxon>Halobacteriales</taxon>
        <taxon>Haloarculaceae</taxon>
        <taxon>Haloarcula</taxon>
    </lineage>
</organism>
<reference evidence="1 2" key="1">
    <citation type="submission" date="2021-06" db="EMBL/GenBank/DDBJ databases">
        <title>New haloarchaea isolates fom saline soil.</title>
        <authorList>
            <person name="Duran-Viseras A."/>
            <person name="Sanchez-Porro C.S."/>
            <person name="Ventosa A."/>
        </authorList>
    </citation>
    <scope>NUCLEOTIDE SEQUENCE [LARGE SCALE GENOMIC DNA]</scope>
    <source>
        <strain evidence="1 2">JCM 183640</strain>
    </source>
</reference>
<proteinExistence type="predicted"/>
<evidence type="ECO:0000313" key="2">
    <source>
        <dbReference type="Proteomes" id="UP000766550"/>
    </source>
</evidence>
<name>A0A8J7Y363_9EURY</name>
<dbReference type="EMBL" id="JAHQXF010000001">
    <property type="protein sequence ID" value="MBV0923880.1"/>
    <property type="molecule type" value="Genomic_DNA"/>
</dbReference>
<protein>
    <submittedName>
        <fullName evidence="1">Uncharacterized protein</fullName>
    </submittedName>
</protein>
<dbReference type="Proteomes" id="UP000766550">
    <property type="component" value="Unassembled WGS sequence"/>
</dbReference>